<reference evidence="1" key="2">
    <citation type="submission" date="2015-06" db="UniProtKB">
        <authorList>
            <consortium name="EnsemblProtists"/>
        </authorList>
    </citation>
    <scope>IDENTIFICATION</scope>
    <source>
        <strain evidence="1">Emoy2</strain>
    </source>
</reference>
<protein>
    <submittedName>
        <fullName evidence="1">Uncharacterized protein</fullName>
    </submittedName>
</protein>
<evidence type="ECO:0000313" key="1">
    <source>
        <dbReference type="EnsemblProtists" id="HpaP813501"/>
    </source>
</evidence>
<dbReference type="AlphaFoldDB" id="M4C334"/>
<evidence type="ECO:0000313" key="2">
    <source>
        <dbReference type="Proteomes" id="UP000011713"/>
    </source>
</evidence>
<accession>M4C334</accession>
<dbReference type="Proteomes" id="UP000011713">
    <property type="component" value="Unassembled WGS sequence"/>
</dbReference>
<dbReference type="EMBL" id="ABWE02002581">
    <property type="status" value="NOT_ANNOTATED_CDS"/>
    <property type="molecule type" value="Genomic_DNA"/>
</dbReference>
<dbReference type="InParanoid" id="M4C334"/>
<dbReference type="HOGENOM" id="CLU_2836691_0_0_1"/>
<keyword evidence="2" id="KW-1185">Reference proteome</keyword>
<dbReference type="EnsemblProtists" id="HpaT813501">
    <property type="protein sequence ID" value="HpaP813501"/>
    <property type="gene ID" value="HpaG813501"/>
</dbReference>
<sequence length="66" mass="7631">MSIESVTIGSDRRVLTPVHQAWKIQEPIVSNEVEVPPEMLAHWMWKRQGPIAVVWVETPLSKLRWG</sequence>
<dbReference type="VEuPathDB" id="FungiDB:HpaG813501"/>
<name>M4C334_HYAAE</name>
<proteinExistence type="predicted"/>
<organism evidence="1 2">
    <name type="scientific">Hyaloperonospora arabidopsidis (strain Emoy2)</name>
    <name type="common">Downy mildew agent</name>
    <name type="synonym">Peronospora arabidopsidis</name>
    <dbReference type="NCBI Taxonomy" id="559515"/>
    <lineage>
        <taxon>Eukaryota</taxon>
        <taxon>Sar</taxon>
        <taxon>Stramenopiles</taxon>
        <taxon>Oomycota</taxon>
        <taxon>Peronosporomycetes</taxon>
        <taxon>Peronosporales</taxon>
        <taxon>Peronosporaceae</taxon>
        <taxon>Hyaloperonospora</taxon>
    </lineage>
</organism>
<reference evidence="2" key="1">
    <citation type="journal article" date="2010" name="Science">
        <title>Signatures of adaptation to obligate biotrophy in the Hyaloperonospora arabidopsidis genome.</title>
        <authorList>
            <person name="Baxter L."/>
            <person name="Tripathy S."/>
            <person name="Ishaque N."/>
            <person name="Boot N."/>
            <person name="Cabral A."/>
            <person name="Kemen E."/>
            <person name="Thines M."/>
            <person name="Ah-Fong A."/>
            <person name="Anderson R."/>
            <person name="Badejoko W."/>
            <person name="Bittner-Eddy P."/>
            <person name="Boore J.L."/>
            <person name="Chibucos M.C."/>
            <person name="Coates M."/>
            <person name="Dehal P."/>
            <person name="Delehaunty K."/>
            <person name="Dong S."/>
            <person name="Downton P."/>
            <person name="Dumas B."/>
            <person name="Fabro G."/>
            <person name="Fronick C."/>
            <person name="Fuerstenberg S.I."/>
            <person name="Fulton L."/>
            <person name="Gaulin E."/>
            <person name="Govers F."/>
            <person name="Hughes L."/>
            <person name="Humphray S."/>
            <person name="Jiang R.H."/>
            <person name="Judelson H."/>
            <person name="Kamoun S."/>
            <person name="Kyung K."/>
            <person name="Meijer H."/>
            <person name="Minx P."/>
            <person name="Morris P."/>
            <person name="Nelson J."/>
            <person name="Phuntumart V."/>
            <person name="Qutob D."/>
            <person name="Rehmany A."/>
            <person name="Rougon-Cardoso A."/>
            <person name="Ryden P."/>
            <person name="Torto-Alalibo T."/>
            <person name="Studholme D."/>
            <person name="Wang Y."/>
            <person name="Win J."/>
            <person name="Wood J."/>
            <person name="Clifton S.W."/>
            <person name="Rogers J."/>
            <person name="Van den Ackerveken G."/>
            <person name="Jones J.D."/>
            <person name="McDowell J.M."/>
            <person name="Beynon J."/>
            <person name="Tyler B.M."/>
        </authorList>
    </citation>
    <scope>NUCLEOTIDE SEQUENCE [LARGE SCALE GENOMIC DNA]</scope>
    <source>
        <strain evidence="2">Emoy2</strain>
    </source>
</reference>